<dbReference type="InterPro" id="IPR048400">
    <property type="entry name" value="SLS1_N"/>
</dbReference>
<feature type="compositionally biased region" description="Polar residues" evidence="1">
    <location>
        <begin position="37"/>
        <end position="49"/>
    </location>
</feature>
<dbReference type="STRING" id="1314800.A0A1B7NIN7"/>
<reference evidence="3 4" key="1">
    <citation type="submission" date="2016-06" db="EMBL/GenBank/DDBJ databases">
        <title>Comparative genomics of the ectomycorrhizal sister species Rhizopogon vinicolor and Rhizopogon vesiculosus (Basidiomycota: Boletales) reveals a divergence of the mating type B locus.</title>
        <authorList>
            <consortium name="DOE Joint Genome Institute"/>
            <person name="Mujic A.B."/>
            <person name="Kuo A."/>
            <person name="Tritt A."/>
            <person name="Lipzen A."/>
            <person name="Chen C."/>
            <person name="Johnson J."/>
            <person name="Sharma A."/>
            <person name="Barry K."/>
            <person name="Grigoriev I.V."/>
            <person name="Spatafora J.W."/>
        </authorList>
    </citation>
    <scope>NUCLEOTIDE SEQUENCE [LARGE SCALE GENOMIC DNA]</scope>
    <source>
        <strain evidence="3 4">AM-OR11-026</strain>
    </source>
</reference>
<name>A0A1B7NIN7_9AGAM</name>
<keyword evidence="4" id="KW-1185">Reference proteome</keyword>
<feature type="region of interest" description="Disordered" evidence="1">
    <location>
        <begin position="37"/>
        <end position="75"/>
    </location>
</feature>
<feature type="compositionally biased region" description="Polar residues" evidence="1">
    <location>
        <begin position="553"/>
        <end position="575"/>
    </location>
</feature>
<sequence length="752" mass="83625">MSSPLLRTSRSLCSSCLRWRHHRLYVSHAALATSTFPKSSLQQTDTLSPSHAPEKAKSQKGFRAPSETKADQCTSLQSRNPLEPTRVDLYLASIHAAGLEPTLDDIERCRPNRHSSPESSKYAEEYNNLLDTLCRSFSKDQLRKFTELYQLDPIWTRSSRRKVEYAESIIEKQWNWPSLKELERRKRDRTEVVVKTFSVNPSQLFLILGKDGADLLQLSMQYNVHISLASNPLALRVEGLRGAMKQLTEHLSDMKKGIIDEIVELPSKQPIRQDLVQRISRLAGAYVENLGHKGKIRICAKDPEKMDIAKRLATRASTESQGSSSPLLCYLPTKPKLDHSVPPSFVPHTYSIYPFFSPRPLPWTTIKGGSFRVRRVADWLGAAATEDISKTGGLAGGQGKVVTKSEEPKDLEALLQSAPKTSGSDRLVTASFGHMVLASPSLTGHAMLNPPLKGNWILSKILKWLYTSNTPLMFVPSLPPTLLDTPPSNQKVLHRVLYRTLAESQSEKSLQQQLIKLELEFSMSDVASSRAGELEHSDSDRELAGDSVDIDYDTSSPLESLHDSTTFEQPSSNAKQTIPEVSVNVSEPTCLEGVESTLDVMMPDRPMDIQFAILDYTDLCAGAQPPVLVEYAKELRQFLTSQNGEAIQPQPPATFNFHGRTYFLQTSLSVRQAIEATQLPMGACEDLEQSVYARVITESLLDLESNQKSTSCQVMLDDKVGGQAWTQFLASCDHVTTVSFPAQNIKPDLSAS</sequence>
<evidence type="ECO:0000313" key="3">
    <source>
        <dbReference type="EMBL" id="OAX44720.1"/>
    </source>
</evidence>
<organism evidence="3 4">
    <name type="scientific">Rhizopogon vinicolor AM-OR11-026</name>
    <dbReference type="NCBI Taxonomy" id="1314800"/>
    <lineage>
        <taxon>Eukaryota</taxon>
        <taxon>Fungi</taxon>
        <taxon>Dikarya</taxon>
        <taxon>Basidiomycota</taxon>
        <taxon>Agaricomycotina</taxon>
        <taxon>Agaricomycetes</taxon>
        <taxon>Agaricomycetidae</taxon>
        <taxon>Boletales</taxon>
        <taxon>Suillineae</taxon>
        <taxon>Rhizopogonaceae</taxon>
        <taxon>Rhizopogon</taxon>
    </lineage>
</organism>
<evidence type="ECO:0000256" key="1">
    <source>
        <dbReference type="SAM" id="MobiDB-lite"/>
    </source>
</evidence>
<feature type="domain" description="SLS1 N-terminal" evidence="2">
    <location>
        <begin position="102"/>
        <end position="175"/>
    </location>
</feature>
<dbReference type="Pfam" id="PF20776">
    <property type="entry name" value="SLS1_N"/>
    <property type="match status" value="1"/>
</dbReference>
<dbReference type="Proteomes" id="UP000092154">
    <property type="component" value="Unassembled WGS sequence"/>
</dbReference>
<protein>
    <recommendedName>
        <fullName evidence="2">SLS1 N-terminal domain-containing protein</fullName>
    </recommendedName>
</protein>
<feature type="region of interest" description="Disordered" evidence="1">
    <location>
        <begin position="530"/>
        <end position="575"/>
    </location>
</feature>
<dbReference type="OrthoDB" id="3362817at2759"/>
<gene>
    <name evidence="3" type="ORF">K503DRAFT_952</name>
</gene>
<dbReference type="AlphaFoldDB" id="A0A1B7NIN7"/>
<accession>A0A1B7NIN7</accession>
<evidence type="ECO:0000259" key="2">
    <source>
        <dbReference type="Pfam" id="PF20776"/>
    </source>
</evidence>
<dbReference type="InParanoid" id="A0A1B7NIN7"/>
<feature type="compositionally biased region" description="Basic and acidic residues" evidence="1">
    <location>
        <begin position="532"/>
        <end position="544"/>
    </location>
</feature>
<proteinExistence type="predicted"/>
<dbReference type="EMBL" id="KV448122">
    <property type="protein sequence ID" value="OAX44720.1"/>
    <property type="molecule type" value="Genomic_DNA"/>
</dbReference>
<evidence type="ECO:0000313" key="4">
    <source>
        <dbReference type="Proteomes" id="UP000092154"/>
    </source>
</evidence>